<proteinExistence type="predicted"/>
<name>A0A1X4GBJ7_HALEZ</name>
<dbReference type="RefSeq" id="WP_049933308.1">
    <property type="nucleotide sequence ID" value="NZ_ATXS01000040.1"/>
</dbReference>
<evidence type="ECO:0000313" key="1">
    <source>
        <dbReference type="EMBL" id="OSO94575.1"/>
    </source>
</evidence>
<dbReference type="AlphaFoldDB" id="A0A1X4GBJ7"/>
<comment type="caution">
    <text evidence="1">The sequence shown here is derived from an EMBL/GenBank/DDBJ whole genome shotgun (WGS) entry which is preliminary data.</text>
</comment>
<protein>
    <submittedName>
        <fullName evidence="1">Uncharacterized protein</fullName>
    </submittedName>
</protein>
<dbReference type="EMBL" id="NEDJ01000061">
    <property type="protein sequence ID" value="OSO94575.1"/>
    <property type="molecule type" value="Genomic_DNA"/>
</dbReference>
<dbReference type="Proteomes" id="UP000193587">
    <property type="component" value="Unassembled WGS sequence"/>
</dbReference>
<reference evidence="1 2" key="1">
    <citation type="submission" date="2017-04" db="EMBL/GenBank/DDBJ databases">
        <title>MLSA of the genus Halorubrum.</title>
        <authorList>
            <person name="De La Haba R."/>
            <person name="Sanchez-Porro C."/>
            <person name="Infante-Dominguez C."/>
            <person name="Ventosa A."/>
        </authorList>
    </citation>
    <scope>NUCLEOTIDE SEQUENCE [LARGE SCALE GENOMIC DNA]</scope>
    <source>
        <strain evidence="1 2">DSM 17463</strain>
    </source>
</reference>
<sequence>MGQRALGKIPEEVAEQYDDEAEELGLTRAKYVRQRVEAGRILFKTSGQIDTQLLKQLVNGDTATFDTDLNTLKDDIDGDFTNNILANLPTEENRKLTEEELREAIFGTEKEQLTQITKALKQLRKAEKIESLVGGGYIRTNE</sequence>
<dbReference type="InterPro" id="IPR013321">
    <property type="entry name" value="Arc_rbn_hlx_hlx"/>
</dbReference>
<organism evidence="1 2">
    <name type="scientific">Halorubrum ezzemoulense DSM 17463</name>
    <dbReference type="NCBI Taxonomy" id="1121945"/>
    <lineage>
        <taxon>Archaea</taxon>
        <taxon>Methanobacteriati</taxon>
        <taxon>Methanobacteriota</taxon>
        <taxon>Stenosarchaea group</taxon>
        <taxon>Halobacteria</taxon>
        <taxon>Halobacteriales</taxon>
        <taxon>Haloferacaceae</taxon>
        <taxon>Halorubrum</taxon>
    </lineage>
</organism>
<dbReference type="GO" id="GO:0006355">
    <property type="term" value="P:regulation of DNA-templated transcription"/>
    <property type="evidence" value="ECO:0007669"/>
    <property type="project" value="InterPro"/>
</dbReference>
<dbReference type="STRING" id="1121945.GCA_000421805_03276"/>
<accession>A0A1X4GBJ7</accession>
<gene>
    <name evidence="1" type="ORF">B9H04_14090</name>
</gene>
<dbReference type="Gene3D" id="1.10.1220.10">
    <property type="entry name" value="Met repressor-like"/>
    <property type="match status" value="1"/>
</dbReference>
<evidence type="ECO:0000313" key="2">
    <source>
        <dbReference type="Proteomes" id="UP000193587"/>
    </source>
</evidence>